<keyword evidence="8 10" id="KW-1133">Transmembrane helix</keyword>
<evidence type="ECO:0000256" key="8">
    <source>
        <dbReference type="ARBA" id="ARBA00022989"/>
    </source>
</evidence>
<dbReference type="InterPro" id="IPR034701">
    <property type="entry name" value="CdaA"/>
</dbReference>
<evidence type="ECO:0000256" key="10">
    <source>
        <dbReference type="HAMAP-Rule" id="MF_01499"/>
    </source>
</evidence>
<dbReference type="AlphaFoldDB" id="A0A0F0CJM2"/>
<comment type="caution">
    <text evidence="10">Lacks conserved residue(s) required for the propagation of feature annotation.</text>
</comment>
<dbReference type="InterPro" id="IPR050338">
    <property type="entry name" value="DisA"/>
</dbReference>
<evidence type="ECO:0000256" key="6">
    <source>
        <dbReference type="ARBA" id="ARBA00022741"/>
    </source>
</evidence>
<dbReference type="HAMAP" id="MF_01499">
    <property type="entry name" value="DacA"/>
    <property type="match status" value="1"/>
</dbReference>
<feature type="transmembrane region" description="Helical" evidence="10">
    <location>
        <begin position="61"/>
        <end position="81"/>
    </location>
</feature>
<dbReference type="Gene3D" id="3.40.1700.10">
    <property type="entry name" value="DNA integrity scanning protein, DisA, N-terminal domain"/>
    <property type="match status" value="1"/>
</dbReference>
<reference evidence="12 13" key="1">
    <citation type="submission" date="2015-02" db="EMBL/GenBank/DDBJ databases">
        <title>Single-cell genomics of uncultivated deep-branching MTB reveals a conserved set of magnetosome genes.</title>
        <authorList>
            <person name="Kolinko S."/>
            <person name="Richter M."/>
            <person name="Glockner F.O."/>
            <person name="Brachmann A."/>
            <person name="Schuler D."/>
        </authorList>
    </citation>
    <scope>NUCLEOTIDE SEQUENCE [LARGE SCALE GENOMIC DNA]</scope>
    <source>
        <strain evidence="12">SKK-01</strain>
    </source>
</reference>
<comment type="caution">
    <text evidence="12">The sequence shown here is derived from an EMBL/GenBank/DDBJ whole genome shotgun (WGS) entry which is preliminary data.</text>
</comment>
<evidence type="ECO:0000256" key="2">
    <source>
        <dbReference type="ARBA" id="ARBA00022475"/>
    </source>
</evidence>
<keyword evidence="3 10" id="KW-0808">Transferase</keyword>
<dbReference type="EC" id="2.7.7.85" evidence="10"/>
<dbReference type="SUPFAM" id="SSF143597">
    <property type="entry name" value="YojJ-like"/>
    <property type="match status" value="1"/>
</dbReference>
<proteinExistence type="inferred from homology"/>
<organism evidence="12 13">
    <name type="scientific">Candidatus Omnitrophus magneticus</name>
    <dbReference type="NCBI Taxonomy" id="1609969"/>
    <lineage>
        <taxon>Bacteria</taxon>
        <taxon>Pseudomonadati</taxon>
        <taxon>Candidatus Omnitrophota</taxon>
        <taxon>Candidatus Omnitrophus</taxon>
    </lineage>
</organism>
<dbReference type="GO" id="GO:0004016">
    <property type="term" value="F:adenylate cyclase activity"/>
    <property type="evidence" value="ECO:0007669"/>
    <property type="project" value="UniProtKB-UniRule"/>
</dbReference>
<feature type="transmembrane region" description="Helical" evidence="10">
    <location>
        <begin position="15"/>
        <end position="32"/>
    </location>
</feature>
<evidence type="ECO:0000256" key="5">
    <source>
        <dbReference type="ARBA" id="ARBA00022695"/>
    </source>
</evidence>
<evidence type="ECO:0000313" key="12">
    <source>
        <dbReference type="EMBL" id="KJJ83432.1"/>
    </source>
</evidence>
<dbReference type="Proteomes" id="UP000033428">
    <property type="component" value="Unassembled WGS sequence"/>
</dbReference>
<keyword evidence="9 10" id="KW-0472">Membrane</keyword>
<evidence type="ECO:0000313" key="13">
    <source>
        <dbReference type="Proteomes" id="UP000033428"/>
    </source>
</evidence>
<dbReference type="NCBIfam" id="TIGR00159">
    <property type="entry name" value="diadenylate cyclase CdaA"/>
    <property type="match status" value="1"/>
</dbReference>
<accession>A0A0F0CJM2</accession>
<dbReference type="FunFam" id="3.40.1700.10:FF:000002">
    <property type="entry name" value="Diadenylate cyclase"/>
    <property type="match status" value="1"/>
</dbReference>
<dbReference type="GO" id="GO:0106408">
    <property type="term" value="F:diadenylate cyclase activity"/>
    <property type="evidence" value="ECO:0007669"/>
    <property type="project" value="UniProtKB-EC"/>
</dbReference>
<evidence type="ECO:0000256" key="3">
    <source>
        <dbReference type="ARBA" id="ARBA00022679"/>
    </source>
</evidence>
<comment type="subunit">
    <text evidence="10">Probably a homodimer.</text>
</comment>
<keyword evidence="2 10" id="KW-1003">Cell membrane</keyword>
<dbReference type="InterPro" id="IPR003390">
    <property type="entry name" value="DNA_integrity_scan_DisA_N"/>
</dbReference>
<keyword evidence="6 10" id="KW-0547">Nucleotide-binding</keyword>
<dbReference type="PANTHER" id="PTHR34185:SF1">
    <property type="entry name" value="DIADENYLATE CYCLASE"/>
    <property type="match status" value="1"/>
</dbReference>
<evidence type="ECO:0000259" key="11">
    <source>
        <dbReference type="PROSITE" id="PS51794"/>
    </source>
</evidence>
<dbReference type="Pfam" id="PF02457">
    <property type="entry name" value="DAC"/>
    <property type="match status" value="1"/>
</dbReference>
<evidence type="ECO:0000256" key="9">
    <source>
        <dbReference type="ARBA" id="ARBA00023136"/>
    </source>
</evidence>
<keyword evidence="4 10" id="KW-0812">Transmembrane</keyword>
<evidence type="ECO:0000256" key="1">
    <source>
        <dbReference type="ARBA" id="ARBA00000877"/>
    </source>
</evidence>
<keyword evidence="13" id="KW-1185">Reference proteome</keyword>
<dbReference type="PANTHER" id="PTHR34185">
    <property type="entry name" value="DIADENYLATE CYCLASE"/>
    <property type="match status" value="1"/>
</dbReference>
<dbReference type="PATRIC" id="fig|1609969.3.peg.2913"/>
<gene>
    <name evidence="10" type="primary">dacA</name>
    <name evidence="12" type="ORF">OMAG_002698</name>
</gene>
<dbReference type="GO" id="GO:0005524">
    <property type="term" value="F:ATP binding"/>
    <property type="evidence" value="ECO:0007669"/>
    <property type="project" value="UniProtKB-UniRule"/>
</dbReference>
<dbReference type="PROSITE" id="PS51794">
    <property type="entry name" value="DAC"/>
    <property type="match status" value="1"/>
</dbReference>
<comment type="similarity">
    <text evidence="10">Belongs to the adenylate cyclase family. DacA/CdaA subfamily.</text>
</comment>
<protein>
    <recommendedName>
        <fullName evidence="10">Diadenylate cyclase</fullName>
        <shortName evidence="10">DAC</shortName>
        <ecNumber evidence="10">2.7.7.85</ecNumber>
    </recommendedName>
    <alternativeName>
        <fullName evidence="10">Cyclic-di-AMP synthase</fullName>
        <shortName evidence="10">c-di-AMP synthase</shortName>
    </alternativeName>
</protein>
<name>A0A0F0CJM2_9BACT</name>
<evidence type="ECO:0000256" key="7">
    <source>
        <dbReference type="ARBA" id="ARBA00022840"/>
    </source>
</evidence>
<feature type="domain" description="DAC" evidence="11">
    <location>
        <begin position="82"/>
        <end position="234"/>
    </location>
</feature>
<evidence type="ECO:0000256" key="4">
    <source>
        <dbReference type="ARBA" id="ARBA00022692"/>
    </source>
</evidence>
<dbReference type="PIRSF" id="PIRSF004793">
    <property type="entry name" value="UCP004793"/>
    <property type="match status" value="1"/>
</dbReference>
<dbReference type="GO" id="GO:0006171">
    <property type="term" value="P:cAMP biosynthetic process"/>
    <property type="evidence" value="ECO:0007669"/>
    <property type="project" value="InterPro"/>
</dbReference>
<dbReference type="InterPro" id="IPR014046">
    <property type="entry name" value="C-di-AMP_synthase"/>
</dbReference>
<dbReference type="EMBL" id="JYNY01000584">
    <property type="protein sequence ID" value="KJJ83432.1"/>
    <property type="molecule type" value="Genomic_DNA"/>
</dbReference>
<sequence length="269" mass="29505">MAGIIDFISLYWDTLLEIGILWVTYYMLFLILSGTMAEQVMKGIIIIVVIVAVTREINLVIINWILTKLLPLSVVAFFIIFQPELRRGLARLGRFGGNNGKKAAIGEISKATMVLSKKKVGGLIAIERKVGLRRYVESGVGIDAEVTSELINTIFVTSSPLHDGGIIISGDRIEAAACLFPLTQNTNIPKTVGTRHRAAIGLSEETDSIVIVVSEETGNISVAIGGRITRDLEPKNVSKFLEGILLPRHREKNISFNSPSFCLDNKEEL</sequence>
<comment type="catalytic activity">
    <reaction evidence="1 10">
        <text>2 ATP = 3',3'-c-di-AMP + 2 diphosphate</text>
        <dbReference type="Rhea" id="RHEA:35655"/>
        <dbReference type="ChEBI" id="CHEBI:30616"/>
        <dbReference type="ChEBI" id="CHEBI:33019"/>
        <dbReference type="ChEBI" id="CHEBI:71500"/>
        <dbReference type="EC" id="2.7.7.85"/>
    </reaction>
</comment>
<keyword evidence="7 10" id="KW-0067">ATP-binding</keyword>
<comment type="function">
    <text evidence="10">Catalyzes the condensation of 2 ATP molecules into cyclic di-AMP (c-di-AMP), a second messenger used to regulate differing processes in different bacteria.</text>
</comment>
<keyword evidence="5 10" id="KW-0548">Nucleotidyltransferase</keyword>
<dbReference type="InterPro" id="IPR036888">
    <property type="entry name" value="DNA_integrity_DisA_N_sf"/>
</dbReference>